<protein>
    <submittedName>
        <fullName evidence="2">Uncharacterized protein</fullName>
    </submittedName>
</protein>
<keyword evidence="5" id="KW-1185">Reference proteome</keyword>
<gene>
    <name evidence="3" type="ORF">OG727_00730</name>
    <name evidence="2" type="ORF">Scani_19250</name>
</gene>
<evidence type="ECO:0000313" key="2">
    <source>
        <dbReference type="EMBL" id="GFE05657.1"/>
    </source>
</evidence>
<feature type="compositionally biased region" description="Acidic residues" evidence="1">
    <location>
        <begin position="143"/>
        <end position="152"/>
    </location>
</feature>
<dbReference type="RefSeq" id="WP_174872661.1">
    <property type="nucleotide sequence ID" value="NZ_BAAATH010000004.1"/>
</dbReference>
<dbReference type="EMBL" id="BLIN01000003">
    <property type="protein sequence ID" value="GFE05657.1"/>
    <property type="molecule type" value="Genomic_DNA"/>
</dbReference>
<dbReference type="GeneID" id="96640622"/>
<name>A0A640S3U8_9ACTN</name>
<evidence type="ECO:0000256" key="1">
    <source>
        <dbReference type="SAM" id="MobiDB-lite"/>
    </source>
</evidence>
<feature type="region of interest" description="Disordered" evidence="1">
    <location>
        <begin position="1"/>
        <end position="20"/>
    </location>
</feature>
<evidence type="ECO:0000313" key="3">
    <source>
        <dbReference type="EMBL" id="WUS20943.1"/>
    </source>
</evidence>
<evidence type="ECO:0000313" key="4">
    <source>
        <dbReference type="Proteomes" id="UP000435837"/>
    </source>
</evidence>
<evidence type="ECO:0000313" key="5">
    <source>
        <dbReference type="Proteomes" id="UP001432292"/>
    </source>
</evidence>
<dbReference type="EMBL" id="CP108473">
    <property type="protein sequence ID" value="WUS20943.1"/>
    <property type="molecule type" value="Genomic_DNA"/>
</dbReference>
<sequence>MASKDRREDEEPEIHIGNVQGSAFSIGDHNTVVSPVSGSSLDPVTNELATVVRELRADLARVRPTAEVDVLAAELEGAQAEIEQTGSVTPGRLARLRQVIAQAQAVVGFLASGAALTQVMGRIGASPQMPPTRHTSPGPSTSSDDDEWPESE</sequence>
<dbReference type="AlphaFoldDB" id="A0A640S3U8"/>
<dbReference type="Proteomes" id="UP001432292">
    <property type="component" value="Chromosome"/>
</dbReference>
<reference evidence="3" key="2">
    <citation type="submission" date="2022-10" db="EMBL/GenBank/DDBJ databases">
        <title>The complete genomes of actinobacterial strains from the NBC collection.</title>
        <authorList>
            <person name="Joergensen T.S."/>
            <person name="Alvarez Arevalo M."/>
            <person name="Sterndorff E.B."/>
            <person name="Faurdal D."/>
            <person name="Vuksanovic O."/>
            <person name="Mourched A.-S."/>
            <person name="Charusanti P."/>
            <person name="Shaw S."/>
            <person name="Blin K."/>
            <person name="Weber T."/>
        </authorList>
    </citation>
    <scope>NUCLEOTIDE SEQUENCE</scope>
    <source>
        <strain evidence="3">NBC_01256</strain>
    </source>
</reference>
<organism evidence="2 4">
    <name type="scientific">Streptomyces caniferus</name>
    <dbReference type="NCBI Taxonomy" id="285557"/>
    <lineage>
        <taxon>Bacteria</taxon>
        <taxon>Bacillati</taxon>
        <taxon>Actinomycetota</taxon>
        <taxon>Actinomycetes</taxon>
        <taxon>Kitasatosporales</taxon>
        <taxon>Streptomycetaceae</taxon>
        <taxon>Streptomyces</taxon>
    </lineage>
</organism>
<proteinExistence type="predicted"/>
<dbReference type="Proteomes" id="UP000435837">
    <property type="component" value="Unassembled WGS sequence"/>
</dbReference>
<accession>A0A640S3U8</accession>
<reference evidence="2 4" key="1">
    <citation type="submission" date="2019-12" db="EMBL/GenBank/DDBJ databases">
        <title>Whole genome shotgun sequence of Streptomyces caniferus NBRC 15389.</title>
        <authorList>
            <person name="Ichikawa N."/>
            <person name="Kimura A."/>
            <person name="Kitahashi Y."/>
            <person name="Komaki H."/>
            <person name="Tamura T."/>
        </authorList>
    </citation>
    <scope>NUCLEOTIDE SEQUENCE [LARGE SCALE GENOMIC DNA]</scope>
    <source>
        <strain evidence="2 4">NBRC 15389</strain>
    </source>
</reference>
<feature type="region of interest" description="Disordered" evidence="1">
    <location>
        <begin position="122"/>
        <end position="152"/>
    </location>
</feature>